<protein>
    <submittedName>
        <fullName evidence="7">AI-2E family transporter</fullName>
    </submittedName>
</protein>
<evidence type="ECO:0000313" key="7">
    <source>
        <dbReference type="EMBL" id="MEG3435970.1"/>
    </source>
</evidence>
<evidence type="ECO:0000313" key="8">
    <source>
        <dbReference type="Proteomes" id="UP001328733"/>
    </source>
</evidence>
<dbReference type="AlphaFoldDB" id="A0AAW9QLH1"/>
<feature type="transmembrane region" description="Helical" evidence="6">
    <location>
        <begin position="292"/>
        <end position="316"/>
    </location>
</feature>
<feature type="transmembrane region" description="Helical" evidence="6">
    <location>
        <begin position="137"/>
        <end position="163"/>
    </location>
</feature>
<dbReference type="EMBL" id="JBAFSM010000003">
    <property type="protein sequence ID" value="MEG3435970.1"/>
    <property type="molecule type" value="Genomic_DNA"/>
</dbReference>
<feature type="transmembrane region" description="Helical" evidence="6">
    <location>
        <begin position="55"/>
        <end position="80"/>
    </location>
</feature>
<dbReference type="RefSeq" id="WP_332863419.1">
    <property type="nucleotide sequence ID" value="NZ_JBAFSM010000003.1"/>
</dbReference>
<dbReference type="GO" id="GO:0016020">
    <property type="term" value="C:membrane"/>
    <property type="evidence" value="ECO:0007669"/>
    <property type="project" value="UniProtKB-SubCell"/>
</dbReference>
<sequence length="361" mass="40642">MKFGQWLGFICLVLSLYVLWQIRQLLLLIFMAIVFTVALNRCVKWLQNRGIRRQLAIALTLLGGLALVILFFSLVLPPFIEQFQNLIDLLPTVWNQVRESLDRLQAQFQFDWLPPLPSETDIVRQLQPLGTVVFTNFFAFFSNSLGAILQLLLVLVLTLMMLANPRAYRRAFLQLFPNFYRRRADEILTLSEVALGNWLIGISISSSAVAILSGIGLFALQIKLVLVHALLAGLLNFIPNIGPTASVIFPIAIAVLGPPWKIVAILVLYFIIQNLESYLLTPTVMAKQVSLLPAITLMAQIFFAQMFGLLGLLLALPLTVVAKTWLDELLFKDILDRWDRPRVALDAPGSIEILKDFGEEE</sequence>
<dbReference type="InterPro" id="IPR002549">
    <property type="entry name" value="AI-2E-like"/>
</dbReference>
<keyword evidence="5 6" id="KW-0472">Membrane</keyword>
<accession>A0AAW9QLH1</accession>
<evidence type="ECO:0000256" key="3">
    <source>
        <dbReference type="ARBA" id="ARBA00022692"/>
    </source>
</evidence>
<comment type="subcellular location">
    <subcellularLocation>
        <location evidence="1">Membrane</location>
        <topology evidence="1">Multi-pass membrane protein</topology>
    </subcellularLocation>
</comment>
<evidence type="ECO:0000256" key="1">
    <source>
        <dbReference type="ARBA" id="ARBA00004141"/>
    </source>
</evidence>
<comment type="caution">
    <text evidence="7">The sequence shown here is derived from an EMBL/GenBank/DDBJ whole genome shotgun (WGS) entry which is preliminary data.</text>
</comment>
<keyword evidence="3 6" id="KW-0812">Transmembrane</keyword>
<evidence type="ECO:0000256" key="6">
    <source>
        <dbReference type="SAM" id="Phobius"/>
    </source>
</evidence>
<keyword evidence="8" id="KW-1185">Reference proteome</keyword>
<keyword evidence="4 6" id="KW-1133">Transmembrane helix</keyword>
<feature type="transmembrane region" description="Helical" evidence="6">
    <location>
        <begin position="25"/>
        <end position="43"/>
    </location>
</feature>
<organism evidence="7 8">
    <name type="scientific">Pannus brasiliensis CCIBt3594</name>
    <dbReference type="NCBI Taxonomy" id="1427578"/>
    <lineage>
        <taxon>Bacteria</taxon>
        <taxon>Bacillati</taxon>
        <taxon>Cyanobacteriota</taxon>
        <taxon>Cyanophyceae</taxon>
        <taxon>Oscillatoriophycideae</taxon>
        <taxon>Chroococcales</taxon>
        <taxon>Microcystaceae</taxon>
        <taxon>Pannus</taxon>
    </lineage>
</organism>
<reference evidence="7 8" key="1">
    <citation type="submission" date="2024-01" db="EMBL/GenBank/DDBJ databases">
        <title>Genomic insights into the taxonomy and metabolism of the cyanobacterium Pannus brasiliensis CCIBt3594.</title>
        <authorList>
            <person name="Machado M."/>
            <person name="Botero N.B."/>
            <person name="Andreote A.P.D."/>
            <person name="Feitosa A.M.T."/>
            <person name="Popin R."/>
            <person name="Sivonen K."/>
            <person name="Fiore M.F."/>
        </authorList>
    </citation>
    <scope>NUCLEOTIDE SEQUENCE [LARGE SCALE GENOMIC DNA]</scope>
    <source>
        <strain evidence="7 8">CCIBt3594</strain>
    </source>
</reference>
<name>A0AAW9QLH1_9CHRO</name>
<dbReference type="PANTHER" id="PTHR21716">
    <property type="entry name" value="TRANSMEMBRANE PROTEIN"/>
    <property type="match status" value="1"/>
</dbReference>
<evidence type="ECO:0000256" key="4">
    <source>
        <dbReference type="ARBA" id="ARBA00022989"/>
    </source>
</evidence>
<comment type="similarity">
    <text evidence="2">Belongs to the autoinducer-2 exporter (AI-2E) (TC 2.A.86) family.</text>
</comment>
<dbReference type="GO" id="GO:0055085">
    <property type="term" value="P:transmembrane transport"/>
    <property type="evidence" value="ECO:0007669"/>
    <property type="project" value="TreeGrafter"/>
</dbReference>
<dbReference type="Proteomes" id="UP001328733">
    <property type="component" value="Unassembled WGS sequence"/>
</dbReference>
<proteinExistence type="inferred from homology"/>
<evidence type="ECO:0000256" key="5">
    <source>
        <dbReference type="ARBA" id="ARBA00023136"/>
    </source>
</evidence>
<dbReference type="PANTHER" id="PTHR21716:SF62">
    <property type="entry name" value="TRANSPORT PROTEIN YDBI-RELATED"/>
    <property type="match status" value="1"/>
</dbReference>
<evidence type="ECO:0000256" key="2">
    <source>
        <dbReference type="ARBA" id="ARBA00009773"/>
    </source>
</evidence>
<dbReference type="Pfam" id="PF01594">
    <property type="entry name" value="AI-2E_transport"/>
    <property type="match status" value="1"/>
</dbReference>
<gene>
    <name evidence="7" type="ORF">V0288_02465</name>
</gene>